<accession>A0AAR5PMF7</accession>
<keyword evidence="2" id="KW-0472">Membrane</keyword>
<dbReference type="PANTHER" id="PTHR21261:SF8">
    <property type="entry name" value="BEATEN PATH IA, ISOFORM B-RELATED"/>
    <property type="match status" value="1"/>
</dbReference>
<reference evidence="6" key="1">
    <citation type="journal article" date="2013" name="Genome Biol.">
        <title>Draft genome of the mountain pine beetle, Dendroctonus ponderosae Hopkins, a major forest pest.</title>
        <authorList>
            <person name="Keeling C.I."/>
            <person name="Yuen M.M."/>
            <person name="Liao N.Y."/>
            <person name="Docking T.R."/>
            <person name="Chan S.K."/>
            <person name="Taylor G.A."/>
            <person name="Palmquist D.L."/>
            <person name="Jackman S.D."/>
            <person name="Nguyen A."/>
            <person name="Li M."/>
            <person name="Henderson H."/>
            <person name="Janes J.K."/>
            <person name="Zhao Y."/>
            <person name="Pandoh P."/>
            <person name="Moore R."/>
            <person name="Sperling F.A."/>
            <person name="Huber D.P."/>
            <person name="Birol I."/>
            <person name="Jones S.J."/>
            <person name="Bohlmann J."/>
        </authorList>
    </citation>
    <scope>NUCLEOTIDE SEQUENCE</scope>
</reference>
<feature type="signal peptide" evidence="3">
    <location>
        <begin position="1"/>
        <end position="21"/>
    </location>
</feature>
<dbReference type="PROSITE" id="PS50835">
    <property type="entry name" value="IG_LIKE"/>
    <property type="match status" value="2"/>
</dbReference>
<name>A0AAR5PMF7_DENPD</name>
<feature type="domain" description="Ig-like" evidence="4">
    <location>
        <begin position="134"/>
        <end position="236"/>
    </location>
</feature>
<organism evidence="5 6">
    <name type="scientific">Dendroctonus ponderosae</name>
    <name type="common">Mountain pine beetle</name>
    <dbReference type="NCBI Taxonomy" id="77166"/>
    <lineage>
        <taxon>Eukaryota</taxon>
        <taxon>Metazoa</taxon>
        <taxon>Ecdysozoa</taxon>
        <taxon>Arthropoda</taxon>
        <taxon>Hexapoda</taxon>
        <taxon>Insecta</taxon>
        <taxon>Pterygota</taxon>
        <taxon>Neoptera</taxon>
        <taxon>Endopterygota</taxon>
        <taxon>Coleoptera</taxon>
        <taxon>Polyphaga</taxon>
        <taxon>Cucujiformia</taxon>
        <taxon>Curculionidae</taxon>
        <taxon>Scolytinae</taxon>
        <taxon>Dendroctonus</taxon>
    </lineage>
</organism>
<reference evidence="5" key="2">
    <citation type="submission" date="2024-08" db="UniProtKB">
        <authorList>
            <consortium name="EnsemblMetazoa"/>
        </authorList>
    </citation>
    <scope>IDENTIFICATION</scope>
</reference>
<keyword evidence="2" id="KW-1133">Transmembrane helix</keyword>
<sequence>MCYVAFVWFLVIVLYFRETAGLRDVHIVVPRAVIKGTDVELQCLFDLEGEKLYSVKWYRGEWEFFRFTPKDKESVKIFPVEGIHVKSKESQPTKIVLENVPREISGPFSCEVTAEMPSFYTLMQTAELQVVEVPRTAPYITGIKKRYSLEDEIFRANCTSEHSYPAANITWYINGHQSKKQQILSRSIDKTDNSVTVTSSIRHHLPKKAFQNKRMRVQCLTNIYNVYYYTAQVTVELIDKRSKSHQQEWPPTTGAPPSLSRDSFYDSRYYESSIEPPLETTLWFWPSSSAAHLRMFTMPMTLLVIGYIALFR</sequence>
<dbReference type="InterPro" id="IPR007110">
    <property type="entry name" value="Ig-like_dom"/>
</dbReference>
<evidence type="ECO:0000256" key="3">
    <source>
        <dbReference type="SAM" id="SignalP"/>
    </source>
</evidence>
<dbReference type="Pfam" id="PF08205">
    <property type="entry name" value="C2-set_2"/>
    <property type="match status" value="1"/>
</dbReference>
<keyword evidence="1" id="KW-1015">Disulfide bond</keyword>
<evidence type="ECO:0000313" key="5">
    <source>
        <dbReference type="EnsemblMetazoa" id="XP_019762102.1"/>
    </source>
</evidence>
<keyword evidence="3" id="KW-0732">Signal</keyword>
<keyword evidence="2" id="KW-0812">Transmembrane</keyword>
<feature type="domain" description="Ig-like" evidence="4">
    <location>
        <begin position="35"/>
        <end position="129"/>
    </location>
</feature>
<dbReference type="FunFam" id="2.60.40.10:FF:000437">
    <property type="entry name" value="Beat-IIIc, isoform A"/>
    <property type="match status" value="1"/>
</dbReference>
<evidence type="ECO:0000259" key="4">
    <source>
        <dbReference type="PROSITE" id="PS50835"/>
    </source>
</evidence>
<evidence type="ECO:0000256" key="1">
    <source>
        <dbReference type="ARBA" id="ARBA00023157"/>
    </source>
</evidence>
<dbReference type="KEGG" id="dpa:109539032"/>
<feature type="transmembrane region" description="Helical" evidence="2">
    <location>
        <begin position="291"/>
        <end position="311"/>
    </location>
</feature>
<dbReference type="PANTHER" id="PTHR21261">
    <property type="entry name" value="BEAT PROTEIN"/>
    <property type="match status" value="1"/>
</dbReference>
<dbReference type="InterPro" id="IPR013162">
    <property type="entry name" value="CD80_C2-set"/>
</dbReference>
<dbReference type="GeneID" id="109539032"/>
<dbReference type="Proteomes" id="UP000019118">
    <property type="component" value="Unassembled WGS sequence"/>
</dbReference>
<dbReference type="InterPro" id="IPR036179">
    <property type="entry name" value="Ig-like_dom_sf"/>
</dbReference>
<dbReference type="EnsemblMetazoa" id="XM_019906543.1">
    <property type="protein sequence ID" value="XP_019762102.1"/>
    <property type="gene ID" value="LOC109539032"/>
</dbReference>
<dbReference type="RefSeq" id="XP_019762102.1">
    <property type="nucleotide sequence ID" value="XM_019906543.2"/>
</dbReference>
<dbReference type="AlphaFoldDB" id="A0AAR5PMF7"/>
<protein>
    <recommendedName>
        <fullName evidence="4">Ig-like domain-containing protein</fullName>
    </recommendedName>
</protein>
<dbReference type="SUPFAM" id="SSF48726">
    <property type="entry name" value="Immunoglobulin"/>
    <property type="match status" value="1"/>
</dbReference>
<dbReference type="Gene3D" id="2.60.40.10">
    <property type="entry name" value="Immunoglobulins"/>
    <property type="match status" value="2"/>
</dbReference>
<keyword evidence="6" id="KW-1185">Reference proteome</keyword>
<proteinExistence type="predicted"/>
<feature type="chain" id="PRO_5043322221" description="Ig-like domain-containing protein" evidence="3">
    <location>
        <begin position="22"/>
        <end position="312"/>
    </location>
</feature>
<evidence type="ECO:0000313" key="6">
    <source>
        <dbReference type="Proteomes" id="UP000019118"/>
    </source>
</evidence>
<dbReference type="InterPro" id="IPR013783">
    <property type="entry name" value="Ig-like_fold"/>
</dbReference>
<evidence type="ECO:0000256" key="2">
    <source>
        <dbReference type="SAM" id="Phobius"/>
    </source>
</evidence>